<protein>
    <submittedName>
        <fullName evidence="4">Neur_chan_LBD domain-containing protein</fullName>
    </submittedName>
</protein>
<dbReference type="GO" id="GO:0005230">
    <property type="term" value="F:extracellular ligand-gated monoatomic ion channel activity"/>
    <property type="evidence" value="ECO:0007669"/>
    <property type="project" value="InterPro"/>
</dbReference>
<sequence>TLAASGMSARLLICLALLGAAVSAAASPASPDDAVAAALKLFTEYNKAIRPPPDSGFANTLNVFIYLNSIVKVDSANQEIKLKVWLHVHWTDSRLAWKGKFNSSLDNISAISLPASYLWQPDASFYDV</sequence>
<evidence type="ECO:0000259" key="2">
    <source>
        <dbReference type="Pfam" id="PF02931"/>
    </source>
</evidence>
<accession>A0A1I8JJY5</accession>
<dbReference type="WBParaSite" id="maker-uti_cns_0048135-snap-gene-0.4-mRNA-1">
    <property type="protein sequence ID" value="maker-uti_cns_0048135-snap-gene-0.4-mRNA-1"/>
    <property type="gene ID" value="maker-uti_cns_0048135-snap-gene-0.4"/>
</dbReference>
<evidence type="ECO:0000313" key="3">
    <source>
        <dbReference type="Proteomes" id="UP000095280"/>
    </source>
</evidence>
<dbReference type="InterPro" id="IPR036734">
    <property type="entry name" value="Neur_chan_lig-bd_sf"/>
</dbReference>
<feature type="signal peptide" evidence="1">
    <location>
        <begin position="1"/>
        <end position="26"/>
    </location>
</feature>
<dbReference type="SUPFAM" id="SSF63712">
    <property type="entry name" value="Nicotinic receptor ligand binding domain-like"/>
    <property type="match status" value="1"/>
</dbReference>
<keyword evidence="3" id="KW-1185">Reference proteome</keyword>
<dbReference type="Proteomes" id="UP000095280">
    <property type="component" value="Unplaced"/>
</dbReference>
<proteinExistence type="predicted"/>
<dbReference type="AlphaFoldDB" id="A0A1I8JJY5"/>
<feature type="domain" description="Neurotransmitter-gated ion-channel ligand-binding" evidence="2">
    <location>
        <begin position="40"/>
        <end position="127"/>
    </location>
</feature>
<dbReference type="InterPro" id="IPR006202">
    <property type="entry name" value="Neur_chan_lig-bd"/>
</dbReference>
<dbReference type="Gene3D" id="2.70.170.10">
    <property type="entry name" value="Neurotransmitter-gated ion-channel ligand-binding domain"/>
    <property type="match status" value="1"/>
</dbReference>
<reference evidence="4" key="1">
    <citation type="submission" date="2016-11" db="UniProtKB">
        <authorList>
            <consortium name="WormBaseParasite"/>
        </authorList>
    </citation>
    <scope>IDENTIFICATION</scope>
</reference>
<keyword evidence="1" id="KW-0732">Signal</keyword>
<organism evidence="3 4">
    <name type="scientific">Macrostomum lignano</name>
    <dbReference type="NCBI Taxonomy" id="282301"/>
    <lineage>
        <taxon>Eukaryota</taxon>
        <taxon>Metazoa</taxon>
        <taxon>Spiralia</taxon>
        <taxon>Lophotrochozoa</taxon>
        <taxon>Platyhelminthes</taxon>
        <taxon>Rhabditophora</taxon>
        <taxon>Macrostomorpha</taxon>
        <taxon>Macrostomida</taxon>
        <taxon>Macrostomidae</taxon>
        <taxon>Macrostomum</taxon>
    </lineage>
</organism>
<dbReference type="GO" id="GO:0016020">
    <property type="term" value="C:membrane"/>
    <property type="evidence" value="ECO:0007669"/>
    <property type="project" value="InterPro"/>
</dbReference>
<evidence type="ECO:0000313" key="4">
    <source>
        <dbReference type="WBParaSite" id="maker-uti_cns_0048135-snap-gene-0.4-mRNA-1"/>
    </source>
</evidence>
<feature type="chain" id="PRO_5009321863" evidence="1">
    <location>
        <begin position="27"/>
        <end position="128"/>
    </location>
</feature>
<name>A0A1I8JJY5_9PLAT</name>
<evidence type="ECO:0000256" key="1">
    <source>
        <dbReference type="SAM" id="SignalP"/>
    </source>
</evidence>
<dbReference type="Pfam" id="PF02931">
    <property type="entry name" value="Neur_chan_LBD"/>
    <property type="match status" value="1"/>
</dbReference>